<evidence type="ECO:0000313" key="2">
    <source>
        <dbReference type="EMBL" id="VBA43470.1"/>
    </source>
</evidence>
<keyword evidence="3" id="KW-1185">Reference proteome</keyword>
<protein>
    <submittedName>
        <fullName evidence="2">Uncharacterized protein</fullName>
    </submittedName>
</protein>
<dbReference type="EMBL" id="UPHQ01000242">
    <property type="protein sequence ID" value="VBA43470.1"/>
    <property type="molecule type" value="Genomic_DNA"/>
</dbReference>
<evidence type="ECO:0000313" key="3">
    <source>
        <dbReference type="Proteomes" id="UP000267289"/>
    </source>
</evidence>
<dbReference type="Proteomes" id="UP000267289">
    <property type="component" value="Unassembled WGS sequence"/>
</dbReference>
<keyword evidence="1" id="KW-0472">Membrane</keyword>
<proteinExistence type="predicted"/>
<gene>
    <name evidence="2" type="ORF">LAUMK13_04547</name>
</gene>
<sequence length="89" mass="9189">MSPIAEVRRPSTADIVLTPILTVLVPLVAIGSYFGTYAFNNAARCSCKISPKGTCNPDHGGASSALGPRQLAADRRSTAFVGVGGWLVA</sequence>
<name>A0A498QIM0_9MYCO</name>
<feature type="transmembrane region" description="Helical" evidence="1">
    <location>
        <begin position="20"/>
        <end position="39"/>
    </location>
</feature>
<dbReference type="OrthoDB" id="4752812at2"/>
<accession>A0A498QIM0</accession>
<reference evidence="2 3" key="1">
    <citation type="submission" date="2018-09" db="EMBL/GenBank/DDBJ databases">
        <authorList>
            <person name="Tagini F."/>
        </authorList>
    </citation>
    <scope>NUCLEOTIDE SEQUENCE [LARGE SCALE GENOMIC DNA]</scope>
    <source>
        <strain evidence="2 3">MK13</strain>
    </source>
</reference>
<evidence type="ECO:0000256" key="1">
    <source>
        <dbReference type="SAM" id="Phobius"/>
    </source>
</evidence>
<keyword evidence="1" id="KW-0812">Transmembrane</keyword>
<organism evidence="2 3">
    <name type="scientific">Mycobacterium innocens</name>
    <dbReference type="NCBI Taxonomy" id="2341083"/>
    <lineage>
        <taxon>Bacteria</taxon>
        <taxon>Bacillati</taxon>
        <taxon>Actinomycetota</taxon>
        <taxon>Actinomycetes</taxon>
        <taxon>Mycobacteriales</taxon>
        <taxon>Mycobacteriaceae</taxon>
        <taxon>Mycobacterium</taxon>
    </lineage>
</organism>
<dbReference type="RefSeq" id="WP_136625757.1">
    <property type="nucleotide sequence ID" value="NZ_UPHQ01000242.1"/>
</dbReference>
<dbReference type="AlphaFoldDB" id="A0A498QIM0"/>
<keyword evidence="1" id="KW-1133">Transmembrane helix</keyword>